<dbReference type="InterPro" id="IPR007751">
    <property type="entry name" value="DUF676_lipase-like"/>
</dbReference>
<evidence type="ECO:0000313" key="10">
    <source>
        <dbReference type="Proteomes" id="UP000028545"/>
    </source>
</evidence>
<accession>A0A084G304</accession>
<dbReference type="InterPro" id="IPR052374">
    <property type="entry name" value="SERAC1"/>
</dbReference>
<protein>
    <recommendedName>
        <fullName evidence="8">DUF676 domain-containing protein</fullName>
    </recommendedName>
</protein>
<dbReference type="GO" id="GO:0005739">
    <property type="term" value="C:mitochondrion"/>
    <property type="evidence" value="ECO:0007669"/>
    <property type="project" value="UniProtKB-SubCell"/>
</dbReference>
<evidence type="ECO:0000256" key="5">
    <source>
        <dbReference type="ARBA" id="ARBA00022824"/>
    </source>
</evidence>
<sequence length="218" mass="24292">MEEFSTAKGGVDGLHVLYERPEGTQGIIDIVAVHGMGGHCVNSWTHQATKCFWLRDLLPVKMPQARIITFQYDTPRLFGQTAYGVPDHAGALLKALRDKRDEESTDPIVFIGHSLGGIIIKKAIELANTDDVFRDNIAKAAQGIVFFGTPHRGSAVASFLIVKMMTSLPGWSGTKFLPLLEINSNGLSEITEDFLPFAHKYALVTFYEQHNFPWLKYR</sequence>
<proteinExistence type="inferred from homology"/>
<evidence type="ECO:0000256" key="3">
    <source>
        <dbReference type="ARBA" id="ARBA00004370"/>
    </source>
</evidence>
<evidence type="ECO:0000256" key="6">
    <source>
        <dbReference type="ARBA" id="ARBA00023128"/>
    </source>
</evidence>
<reference evidence="9 10" key="1">
    <citation type="journal article" date="2014" name="Genome Announc.">
        <title>Draft genome sequence of the pathogenic fungus Scedosporium apiospermum.</title>
        <authorList>
            <person name="Vandeputte P."/>
            <person name="Ghamrawi S."/>
            <person name="Rechenmann M."/>
            <person name="Iltis A."/>
            <person name="Giraud S."/>
            <person name="Fleury M."/>
            <person name="Thornton C."/>
            <person name="Delhaes L."/>
            <person name="Meyer W."/>
            <person name="Papon N."/>
            <person name="Bouchara J.P."/>
        </authorList>
    </citation>
    <scope>NUCLEOTIDE SEQUENCE [LARGE SCALE GENOMIC DNA]</scope>
    <source>
        <strain evidence="9 10">IHEM 14462</strain>
    </source>
</reference>
<dbReference type="GO" id="GO:0016020">
    <property type="term" value="C:membrane"/>
    <property type="evidence" value="ECO:0007669"/>
    <property type="project" value="UniProtKB-SubCell"/>
</dbReference>
<evidence type="ECO:0000256" key="2">
    <source>
        <dbReference type="ARBA" id="ARBA00004240"/>
    </source>
</evidence>
<dbReference type="EMBL" id="JOWA01000108">
    <property type="protein sequence ID" value="KEZ41716.1"/>
    <property type="molecule type" value="Genomic_DNA"/>
</dbReference>
<dbReference type="OrthoDB" id="5097106at2759"/>
<dbReference type="GeneID" id="27725973"/>
<dbReference type="SUPFAM" id="SSF53474">
    <property type="entry name" value="alpha/beta-Hydrolases"/>
    <property type="match status" value="1"/>
</dbReference>
<dbReference type="PANTHER" id="PTHR48182">
    <property type="entry name" value="PROTEIN SERAC1"/>
    <property type="match status" value="1"/>
</dbReference>
<organism evidence="9 10">
    <name type="scientific">Pseudallescheria apiosperma</name>
    <name type="common">Scedosporium apiospermum</name>
    <dbReference type="NCBI Taxonomy" id="563466"/>
    <lineage>
        <taxon>Eukaryota</taxon>
        <taxon>Fungi</taxon>
        <taxon>Dikarya</taxon>
        <taxon>Ascomycota</taxon>
        <taxon>Pezizomycotina</taxon>
        <taxon>Sordariomycetes</taxon>
        <taxon>Hypocreomycetidae</taxon>
        <taxon>Microascales</taxon>
        <taxon>Microascaceae</taxon>
        <taxon>Scedosporium</taxon>
    </lineage>
</organism>
<name>A0A084G304_PSEDA</name>
<comment type="subcellular location">
    <subcellularLocation>
        <location evidence="2">Endoplasmic reticulum</location>
    </subcellularLocation>
    <subcellularLocation>
        <location evidence="3">Membrane</location>
    </subcellularLocation>
    <subcellularLocation>
        <location evidence="1">Mitochondrion</location>
    </subcellularLocation>
</comment>
<dbReference type="Pfam" id="PF05057">
    <property type="entry name" value="DUF676"/>
    <property type="match status" value="1"/>
</dbReference>
<evidence type="ECO:0000256" key="4">
    <source>
        <dbReference type="ARBA" id="ARBA00007920"/>
    </source>
</evidence>
<dbReference type="Proteomes" id="UP000028545">
    <property type="component" value="Unassembled WGS sequence"/>
</dbReference>
<dbReference type="HOGENOM" id="CLU_000288_182_1_1"/>
<evidence type="ECO:0000313" key="9">
    <source>
        <dbReference type="EMBL" id="KEZ41716.1"/>
    </source>
</evidence>
<keyword evidence="6" id="KW-0496">Mitochondrion</keyword>
<dbReference type="OMA" id="REYHEDQ"/>
<comment type="caution">
    <text evidence="9">The sequence shown here is derived from an EMBL/GenBank/DDBJ whole genome shotgun (WGS) entry which is preliminary data.</text>
</comment>
<dbReference type="PANTHER" id="PTHR48182:SF2">
    <property type="entry name" value="PROTEIN SERAC1"/>
    <property type="match status" value="1"/>
</dbReference>
<dbReference type="VEuPathDB" id="FungiDB:SAPIO_CDS6901"/>
<dbReference type="InterPro" id="IPR029058">
    <property type="entry name" value="AB_hydrolase_fold"/>
</dbReference>
<dbReference type="RefSeq" id="XP_016641515.1">
    <property type="nucleotide sequence ID" value="XM_016788878.1"/>
</dbReference>
<evidence type="ECO:0000259" key="8">
    <source>
        <dbReference type="Pfam" id="PF05057"/>
    </source>
</evidence>
<dbReference type="GO" id="GO:0005783">
    <property type="term" value="C:endoplasmic reticulum"/>
    <property type="evidence" value="ECO:0007669"/>
    <property type="project" value="UniProtKB-SubCell"/>
</dbReference>
<evidence type="ECO:0000256" key="1">
    <source>
        <dbReference type="ARBA" id="ARBA00004173"/>
    </source>
</evidence>
<evidence type="ECO:0000256" key="7">
    <source>
        <dbReference type="ARBA" id="ARBA00023136"/>
    </source>
</evidence>
<feature type="domain" description="DUF676" evidence="8">
    <location>
        <begin position="30"/>
        <end position="162"/>
    </location>
</feature>
<dbReference type="Gene3D" id="3.40.50.1820">
    <property type="entry name" value="alpha/beta hydrolase"/>
    <property type="match status" value="1"/>
</dbReference>
<gene>
    <name evidence="9" type="ORF">SAPIO_CDS6901</name>
</gene>
<dbReference type="KEGG" id="sapo:SAPIO_CDS6901"/>
<keyword evidence="5" id="KW-0256">Endoplasmic reticulum</keyword>
<keyword evidence="7" id="KW-0472">Membrane</keyword>
<comment type="similarity">
    <text evidence="4">Belongs to the putative lipase ROG1 family.</text>
</comment>
<dbReference type="AlphaFoldDB" id="A0A084G304"/>
<keyword evidence="10" id="KW-1185">Reference proteome</keyword>